<name>A0AC34F7K4_9BILA</name>
<dbReference type="WBParaSite" id="ES5_v2.g13112.t1">
    <property type="protein sequence ID" value="ES5_v2.g13112.t1"/>
    <property type="gene ID" value="ES5_v2.g13112"/>
</dbReference>
<evidence type="ECO:0000313" key="2">
    <source>
        <dbReference type="WBParaSite" id="ES5_v2.g13112.t1"/>
    </source>
</evidence>
<evidence type="ECO:0000313" key="1">
    <source>
        <dbReference type="Proteomes" id="UP000887579"/>
    </source>
</evidence>
<proteinExistence type="predicted"/>
<organism evidence="1 2">
    <name type="scientific">Panagrolaimus sp. ES5</name>
    <dbReference type="NCBI Taxonomy" id="591445"/>
    <lineage>
        <taxon>Eukaryota</taxon>
        <taxon>Metazoa</taxon>
        <taxon>Ecdysozoa</taxon>
        <taxon>Nematoda</taxon>
        <taxon>Chromadorea</taxon>
        <taxon>Rhabditida</taxon>
        <taxon>Tylenchina</taxon>
        <taxon>Panagrolaimomorpha</taxon>
        <taxon>Panagrolaimoidea</taxon>
        <taxon>Panagrolaimidae</taxon>
        <taxon>Panagrolaimus</taxon>
    </lineage>
</organism>
<sequence>MLRNDKDDVDRFCGANVIRSESAVDLTNAITDFYKFGNKEIFEIIQTRGEKDLPNEIILHTCDKNFLVKVDSFVKHSVKIRELVDKNNLPRMVNLTIFNVSSVKIFVKYIHCGQLTGFRLVSNRVLDLLHIARIFHVYGLIDAIAKYLVSTIGPKFDTVLMLNLLVITSDWSMALNENLRSTIYTVAANNFIQLWKSANFPKIPFSILILLFNRCDLNVKDEFEVATLILQWLEFTKRSDAHCLALTRTIRSGLLSQKQKKEIIIRLSISAKAGKNFSKIFENVLHSPRSQRCCVIEDHINAGYKRCGIPSWNEELRTIDKIKIKVSQKIQEEKDITFIDKSRPPCIHKSDDELLSDESSEYMMQFWADYWRDNNVSCSCSCHQIKRKKKEHLSLLTPKKKGEKLNSRETSSSDGKKKRGSSRRKSKKSVESSKSDSVLLSGKFPHFHAPKPEQDSP</sequence>
<accession>A0AC34F7K4</accession>
<reference evidence="2" key="1">
    <citation type="submission" date="2022-11" db="UniProtKB">
        <authorList>
            <consortium name="WormBaseParasite"/>
        </authorList>
    </citation>
    <scope>IDENTIFICATION</scope>
</reference>
<protein>
    <submittedName>
        <fullName evidence="2">BACK domain-containing protein</fullName>
    </submittedName>
</protein>
<dbReference type="Proteomes" id="UP000887579">
    <property type="component" value="Unplaced"/>
</dbReference>